<dbReference type="EMBL" id="CAOJ01017955">
    <property type="protein sequence ID" value="CCO37973.1"/>
    <property type="molecule type" value="Genomic_DNA"/>
</dbReference>
<feature type="compositionally biased region" description="Low complexity" evidence="1">
    <location>
        <begin position="8"/>
        <end position="23"/>
    </location>
</feature>
<organism evidence="2 3">
    <name type="scientific">Thanatephorus cucumeris (strain AG1-IB / isolate 7/3/14)</name>
    <name type="common">Lettuce bottom rot fungus</name>
    <name type="synonym">Rhizoctonia solani</name>
    <dbReference type="NCBI Taxonomy" id="1108050"/>
    <lineage>
        <taxon>Eukaryota</taxon>
        <taxon>Fungi</taxon>
        <taxon>Dikarya</taxon>
        <taxon>Basidiomycota</taxon>
        <taxon>Agaricomycotina</taxon>
        <taxon>Agaricomycetes</taxon>
        <taxon>Cantharellales</taxon>
        <taxon>Ceratobasidiaceae</taxon>
        <taxon>Rhizoctonia</taxon>
        <taxon>Rhizoctonia solani AG-1</taxon>
    </lineage>
</organism>
<evidence type="ECO:0000313" key="2">
    <source>
        <dbReference type="EMBL" id="CCO37973.1"/>
    </source>
</evidence>
<dbReference type="Proteomes" id="UP000012065">
    <property type="component" value="Unassembled WGS sequence"/>
</dbReference>
<accession>M5CDD1</accession>
<sequence>MGQHIDQGVPTPTGTTSHPGPATLDEIRDLLHLLGNATSDLNHRVAANKETTQEVRTMVKNVSQQVDGIATKVNKP</sequence>
<reference evidence="2 3" key="1">
    <citation type="journal article" date="2013" name="J. Biotechnol.">
        <title>Establishment and interpretation of the genome sequence of the phytopathogenic fungus Rhizoctonia solani AG1-IB isolate 7/3/14.</title>
        <authorList>
            <person name="Wibberg D.W."/>
            <person name="Jelonek L.J."/>
            <person name="Rupp O.R."/>
            <person name="Hennig M.H."/>
            <person name="Eikmeyer F.E."/>
            <person name="Goesmann A.G."/>
            <person name="Hartmann A.H."/>
            <person name="Borriss R.B."/>
            <person name="Grosch R.G."/>
            <person name="Puehler A.P."/>
            <person name="Schlueter A.S."/>
        </authorList>
    </citation>
    <scope>NUCLEOTIDE SEQUENCE [LARGE SCALE GENOMIC DNA]</scope>
    <source>
        <strain evidence="3">AG1-IB / isolate 7/3/14</strain>
    </source>
</reference>
<dbReference type="AlphaFoldDB" id="M5CDD1"/>
<proteinExistence type="predicted"/>
<protein>
    <submittedName>
        <fullName evidence="2">Uncharacterized protein</fullName>
    </submittedName>
</protein>
<feature type="region of interest" description="Disordered" evidence="1">
    <location>
        <begin position="1"/>
        <end position="23"/>
    </location>
</feature>
<gene>
    <name evidence="2" type="ORF">BN14_12134</name>
</gene>
<evidence type="ECO:0000313" key="3">
    <source>
        <dbReference type="Proteomes" id="UP000012065"/>
    </source>
</evidence>
<evidence type="ECO:0000256" key="1">
    <source>
        <dbReference type="SAM" id="MobiDB-lite"/>
    </source>
</evidence>
<name>M5CDD1_THACB</name>
<comment type="caution">
    <text evidence="2">The sequence shown here is derived from an EMBL/GenBank/DDBJ whole genome shotgun (WGS) entry which is preliminary data.</text>
</comment>
<dbReference type="HOGENOM" id="CLU_124039_0_0_1"/>